<evidence type="ECO:0000256" key="8">
    <source>
        <dbReference type="RuleBase" id="RU363032"/>
    </source>
</evidence>
<dbReference type="Proteomes" id="UP000321794">
    <property type="component" value="Unassembled WGS sequence"/>
</dbReference>
<evidence type="ECO:0000256" key="3">
    <source>
        <dbReference type="ARBA" id="ARBA00022475"/>
    </source>
</evidence>
<dbReference type="CDD" id="cd06261">
    <property type="entry name" value="TM_PBP2"/>
    <property type="match status" value="1"/>
</dbReference>
<accession>A0ABQ0WXG0</accession>
<keyword evidence="11" id="KW-1185">Reference proteome</keyword>
<organism evidence="10 11">
    <name type="scientific">Levilactobacillus zymae</name>
    <dbReference type="NCBI Taxonomy" id="267363"/>
    <lineage>
        <taxon>Bacteria</taxon>
        <taxon>Bacillati</taxon>
        <taxon>Bacillota</taxon>
        <taxon>Bacilli</taxon>
        <taxon>Lactobacillales</taxon>
        <taxon>Lactobacillaceae</taxon>
        <taxon>Levilactobacillus</taxon>
    </lineage>
</organism>
<comment type="similarity">
    <text evidence="8">Belongs to the binding-protein-dependent transport system permease family.</text>
</comment>
<feature type="transmembrane region" description="Helical" evidence="8">
    <location>
        <begin position="95"/>
        <end position="114"/>
    </location>
</feature>
<evidence type="ECO:0000256" key="2">
    <source>
        <dbReference type="ARBA" id="ARBA00022448"/>
    </source>
</evidence>
<comment type="subcellular location">
    <subcellularLocation>
        <location evidence="1 8">Cell membrane</location>
        <topology evidence="1 8">Multi-pass membrane protein</topology>
    </subcellularLocation>
</comment>
<dbReference type="NCBIfam" id="TIGR01726">
    <property type="entry name" value="HEQRo_perm_3TM"/>
    <property type="match status" value="1"/>
</dbReference>
<reference evidence="10 11" key="1">
    <citation type="submission" date="2019-07" db="EMBL/GenBank/DDBJ databases">
        <title>Whole genome shotgun sequence of Lactobacillus zymae NBRC 107157.</title>
        <authorList>
            <person name="Hosoyama A."/>
            <person name="Uohara A."/>
            <person name="Ohji S."/>
            <person name="Ichikawa N."/>
        </authorList>
    </citation>
    <scope>NUCLEOTIDE SEQUENCE [LARGE SCALE GENOMIC DNA]</scope>
    <source>
        <strain evidence="10 11">NBRC 107157</strain>
    </source>
</reference>
<evidence type="ECO:0000256" key="7">
    <source>
        <dbReference type="ARBA" id="ARBA00023136"/>
    </source>
</evidence>
<keyword evidence="2 8" id="KW-0813">Transport</keyword>
<evidence type="ECO:0000256" key="1">
    <source>
        <dbReference type="ARBA" id="ARBA00004651"/>
    </source>
</evidence>
<keyword evidence="5" id="KW-0029">Amino-acid transport</keyword>
<feature type="transmembrane region" description="Helical" evidence="8">
    <location>
        <begin position="200"/>
        <end position="218"/>
    </location>
</feature>
<proteinExistence type="inferred from homology"/>
<gene>
    <name evidence="10" type="ORF">LZY01_17670</name>
</gene>
<dbReference type="Pfam" id="PF00528">
    <property type="entry name" value="BPD_transp_1"/>
    <property type="match status" value="1"/>
</dbReference>
<dbReference type="PANTHER" id="PTHR30614:SF0">
    <property type="entry name" value="L-CYSTINE TRANSPORT SYSTEM PERMEASE PROTEIN TCYL"/>
    <property type="match status" value="1"/>
</dbReference>
<evidence type="ECO:0000313" key="10">
    <source>
        <dbReference type="EMBL" id="GEO72599.1"/>
    </source>
</evidence>
<dbReference type="PROSITE" id="PS50928">
    <property type="entry name" value="ABC_TM1"/>
    <property type="match status" value="1"/>
</dbReference>
<feature type="transmembrane region" description="Helical" evidence="8">
    <location>
        <begin position="173"/>
        <end position="194"/>
    </location>
</feature>
<dbReference type="RefSeq" id="WP_057730470.1">
    <property type="nucleotide sequence ID" value="NZ_BJZK01000023.1"/>
</dbReference>
<dbReference type="Gene3D" id="1.10.3720.10">
    <property type="entry name" value="MetI-like"/>
    <property type="match status" value="1"/>
</dbReference>
<sequence length="236" mass="26498">MFDFRFAINSFPKILSVAPTTIVLSIIATLIGLILAILIVIIRERKIKVLDSIAAIYVSFIRGTPIIVQLYVVYYGLPQLLVALRGMGINTNSNGLPVILIAILAYSFNASANISESIRSAYHSVDYQQYEAAVSVGMKPTRAMTRIVVPQLITNLIPNFSNLFLDLIKDTAIVYNIGIVEIMAKANIMSSLGFKYIETYLDALIIYVFICWFFAKLFQIFEIIARKRISHTQEFV</sequence>
<dbReference type="InterPro" id="IPR035906">
    <property type="entry name" value="MetI-like_sf"/>
</dbReference>
<evidence type="ECO:0000256" key="4">
    <source>
        <dbReference type="ARBA" id="ARBA00022692"/>
    </source>
</evidence>
<keyword evidence="4 8" id="KW-0812">Transmembrane</keyword>
<dbReference type="InterPro" id="IPR000515">
    <property type="entry name" value="MetI-like"/>
</dbReference>
<comment type="caution">
    <text evidence="10">The sequence shown here is derived from an EMBL/GenBank/DDBJ whole genome shotgun (WGS) entry which is preliminary data.</text>
</comment>
<name>A0ABQ0WXG0_9LACO</name>
<dbReference type="SUPFAM" id="SSF161098">
    <property type="entry name" value="MetI-like"/>
    <property type="match status" value="1"/>
</dbReference>
<feature type="transmembrane region" description="Helical" evidence="8">
    <location>
        <begin position="54"/>
        <end position="75"/>
    </location>
</feature>
<feature type="domain" description="ABC transmembrane type-1" evidence="9">
    <location>
        <begin position="18"/>
        <end position="218"/>
    </location>
</feature>
<dbReference type="InterPro" id="IPR010065">
    <property type="entry name" value="AA_ABC_transptr_permease_3TM"/>
</dbReference>
<dbReference type="EMBL" id="BJZK01000023">
    <property type="protein sequence ID" value="GEO72599.1"/>
    <property type="molecule type" value="Genomic_DNA"/>
</dbReference>
<evidence type="ECO:0000259" key="9">
    <source>
        <dbReference type="PROSITE" id="PS50928"/>
    </source>
</evidence>
<keyword evidence="6 8" id="KW-1133">Transmembrane helix</keyword>
<protein>
    <submittedName>
        <fullName evidence="10">ABC transporter permease</fullName>
    </submittedName>
</protein>
<keyword evidence="7 8" id="KW-0472">Membrane</keyword>
<evidence type="ECO:0000256" key="6">
    <source>
        <dbReference type="ARBA" id="ARBA00022989"/>
    </source>
</evidence>
<evidence type="ECO:0000313" key="11">
    <source>
        <dbReference type="Proteomes" id="UP000321794"/>
    </source>
</evidence>
<keyword evidence="3" id="KW-1003">Cell membrane</keyword>
<evidence type="ECO:0000256" key="5">
    <source>
        <dbReference type="ARBA" id="ARBA00022970"/>
    </source>
</evidence>
<feature type="transmembrane region" description="Helical" evidence="8">
    <location>
        <begin position="20"/>
        <end position="42"/>
    </location>
</feature>
<dbReference type="InterPro" id="IPR043429">
    <property type="entry name" value="ArtM/GltK/GlnP/TcyL/YhdX-like"/>
</dbReference>
<dbReference type="PANTHER" id="PTHR30614">
    <property type="entry name" value="MEMBRANE COMPONENT OF AMINO ACID ABC TRANSPORTER"/>
    <property type="match status" value="1"/>
</dbReference>